<evidence type="ECO:0000313" key="3">
    <source>
        <dbReference type="EMBL" id="KXW57271.1"/>
    </source>
</evidence>
<sequence>MLDIHNERITQPAYHLSHPYRHALRRPMHPKTLKHFLEDRGHLASLCFFFTLGCIYWLKIMHAQ</sequence>
<gene>
    <name evidence="3" type="ORF">FEMY_22080</name>
    <name evidence="2" type="ORF">FEMY_24110</name>
    <name evidence="4" type="ORF">JZL65_12035</name>
    <name evidence="5" type="ORF">JZL65_12100</name>
</gene>
<keyword evidence="1" id="KW-1133">Transmembrane helix</keyword>
<keyword evidence="6" id="KW-1185">Reference proteome</keyword>
<dbReference type="Proteomes" id="UP000683551">
    <property type="component" value="Chromosome"/>
</dbReference>
<name>A0A149VVL4_9PROT</name>
<evidence type="ECO:0000313" key="5">
    <source>
        <dbReference type="EMBL" id="QWY77193.1"/>
    </source>
</evidence>
<dbReference type="STRING" id="1789004.FEMY_22080"/>
<evidence type="ECO:0000256" key="1">
    <source>
        <dbReference type="SAM" id="Phobius"/>
    </source>
</evidence>
<dbReference type="Proteomes" id="UP000075653">
    <property type="component" value="Unassembled WGS sequence"/>
</dbReference>
<dbReference type="RefSeq" id="WP_062188518.1">
    <property type="nucleotide sequence ID" value="NZ_CP053675.1"/>
</dbReference>
<dbReference type="EMBL" id="CP071137">
    <property type="protein sequence ID" value="QWY77181.1"/>
    <property type="molecule type" value="Genomic_DNA"/>
</dbReference>
<reference evidence="4" key="2">
    <citation type="submission" date="2021-02" db="EMBL/GenBank/DDBJ databases">
        <title>Comparative genomics of Ferrovum myxofaciens strains, predominant extremophile bacteria forming large biofilm stalactites in acid mine ecosystems.</title>
        <authorList>
            <person name="Burkartova K."/>
            <person name="Ridl J."/>
            <person name="Pajer P."/>
            <person name="Falteisek L."/>
        </authorList>
    </citation>
    <scope>NUCLEOTIDE SEQUENCE</scope>
    <source>
        <strain evidence="4">MI1III</strain>
    </source>
</reference>
<dbReference type="AlphaFoldDB" id="A0A149VVL4"/>
<proteinExistence type="predicted"/>
<dbReference type="PATRIC" id="fig|1789004.3.peg.2310"/>
<accession>A0A8F3IJV3</accession>
<dbReference type="EMBL" id="LRRD01000137">
    <property type="protein sequence ID" value="KXW57069.1"/>
    <property type="molecule type" value="Genomic_DNA"/>
</dbReference>
<dbReference type="EMBL" id="CP071137">
    <property type="protein sequence ID" value="QWY77193.1"/>
    <property type="molecule type" value="Genomic_DNA"/>
</dbReference>
<evidence type="ECO:0000313" key="4">
    <source>
        <dbReference type="EMBL" id="QWY77181.1"/>
    </source>
</evidence>
<keyword evidence="1" id="KW-0812">Transmembrane</keyword>
<dbReference type="EMBL" id="LRRD01000080">
    <property type="protein sequence ID" value="KXW57271.1"/>
    <property type="molecule type" value="Genomic_DNA"/>
</dbReference>
<protein>
    <submittedName>
        <fullName evidence="3">Uncharacterized protein</fullName>
    </submittedName>
</protein>
<organism evidence="3 6">
    <name type="scientific">Ferrovum myxofaciens</name>
    <dbReference type="NCBI Taxonomy" id="416213"/>
    <lineage>
        <taxon>Bacteria</taxon>
        <taxon>Pseudomonadati</taxon>
        <taxon>Pseudomonadota</taxon>
        <taxon>Betaproteobacteria</taxon>
        <taxon>Ferrovales</taxon>
        <taxon>Ferrovaceae</taxon>
        <taxon>Ferrovum</taxon>
    </lineage>
</organism>
<accession>A0A149VVL4</accession>
<evidence type="ECO:0000313" key="2">
    <source>
        <dbReference type="EMBL" id="KXW57069.1"/>
    </source>
</evidence>
<feature type="transmembrane region" description="Helical" evidence="1">
    <location>
        <begin position="41"/>
        <end position="58"/>
    </location>
</feature>
<keyword evidence="1" id="KW-0472">Membrane</keyword>
<reference evidence="3 6" key="1">
    <citation type="submission" date="2016-01" db="EMBL/GenBank/DDBJ databases">
        <title>Genome sequence of the acidophilic iron oxidising Ferrovum strain Z-31.</title>
        <authorList>
            <person name="Poehlein A."/>
            <person name="Ullrich S.R."/>
            <person name="Schloemann M."/>
            <person name="Muehling M."/>
            <person name="Daniel R."/>
        </authorList>
    </citation>
    <scope>NUCLEOTIDE SEQUENCE [LARGE SCALE GENOMIC DNA]</scope>
    <source>
        <strain evidence="3 6">Z-31</strain>
    </source>
</reference>
<evidence type="ECO:0000313" key="6">
    <source>
        <dbReference type="Proteomes" id="UP000075653"/>
    </source>
</evidence>